<feature type="domain" description="VWFC" evidence="7">
    <location>
        <begin position="40"/>
        <end position="109"/>
    </location>
</feature>
<feature type="compositionally biased region" description="Low complexity" evidence="4">
    <location>
        <begin position="398"/>
        <end position="428"/>
    </location>
</feature>
<feature type="compositionally biased region" description="Basic and acidic residues" evidence="4">
    <location>
        <begin position="554"/>
        <end position="565"/>
    </location>
</feature>
<feature type="region of interest" description="Disordered" evidence="4">
    <location>
        <begin position="631"/>
        <end position="673"/>
    </location>
</feature>
<evidence type="ECO:0000313" key="9">
    <source>
        <dbReference type="RefSeq" id="XP_049314029.1"/>
    </source>
</evidence>
<dbReference type="RefSeq" id="XP_049314032.1">
    <property type="nucleotide sequence ID" value="XM_049458075.1"/>
</dbReference>
<evidence type="ECO:0000256" key="1">
    <source>
        <dbReference type="ARBA" id="ARBA00022729"/>
    </source>
</evidence>
<dbReference type="RefSeq" id="XP_049314031.1">
    <property type="nucleotide sequence ID" value="XM_049458074.1"/>
</dbReference>
<feature type="compositionally biased region" description="Low complexity" evidence="4">
    <location>
        <begin position="566"/>
        <end position="579"/>
    </location>
</feature>
<dbReference type="InterPro" id="IPR001007">
    <property type="entry name" value="VWF_dom"/>
</dbReference>
<dbReference type="PROSITE" id="PS01225">
    <property type="entry name" value="CTCK_2"/>
    <property type="match status" value="1"/>
</dbReference>
<feature type="domain" description="CTCK" evidence="6">
    <location>
        <begin position="262"/>
        <end position="315"/>
    </location>
</feature>
<dbReference type="Pfam" id="PF19035">
    <property type="entry name" value="TSP1_CCN"/>
    <property type="match status" value="1"/>
</dbReference>
<keyword evidence="1 5" id="KW-0732">Signal</keyword>
<evidence type="ECO:0000313" key="11">
    <source>
        <dbReference type="RefSeq" id="XP_049314031.1"/>
    </source>
</evidence>
<dbReference type="InterPro" id="IPR043973">
    <property type="entry name" value="TSP1_CCN"/>
</dbReference>
<protein>
    <recommendedName>
        <fullName evidence="15">VWFC domain-containing protein</fullName>
    </recommendedName>
</protein>
<dbReference type="SUPFAM" id="SSF57603">
    <property type="entry name" value="FnI-like domain"/>
    <property type="match status" value="1"/>
</dbReference>
<evidence type="ECO:0000313" key="12">
    <source>
        <dbReference type="RefSeq" id="XP_049314032.1"/>
    </source>
</evidence>
<dbReference type="GeneID" id="105232812"/>
<evidence type="ECO:0008006" key="15">
    <source>
        <dbReference type="Google" id="ProtNLM"/>
    </source>
</evidence>
<name>A0ABM3JXT0_BACDO</name>
<evidence type="ECO:0000313" key="13">
    <source>
        <dbReference type="RefSeq" id="XP_049314033.1"/>
    </source>
</evidence>
<feature type="region of interest" description="Disordered" evidence="4">
    <location>
        <begin position="697"/>
        <end position="782"/>
    </location>
</feature>
<evidence type="ECO:0000256" key="3">
    <source>
        <dbReference type="PROSITE-ProRule" id="PRU00039"/>
    </source>
</evidence>
<evidence type="ECO:0000256" key="5">
    <source>
        <dbReference type="SAM" id="SignalP"/>
    </source>
</evidence>
<dbReference type="PANTHER" id="PTHR11348:SF17">
    <property type="entry name" value="CCN"/>
    <property type="match status" value="1"/>
</dbReference>
<dbReference type="InterPro" id="IPR000884">
    <property type="entry name" value="TSP1_rpt"/>
</dbReference>
<keyword evidence="2" id="KW-1015">Disulfide bond</keyword>
<feature type="compositionally biased region" description="Low complexity" evidence="4">
    <location>
        <begin position="188"/>
        <end position="202"/>
    </location>
</feature>
<dbReference type="RefSeq" id="XP_049314033.1">
    <property type="nucleotide sequence ID" value="XM_049458076.1"/>
</dbReference>
<dbReference type="SMART" id="SM00209">
    <property type="entry name" value="TSP1"/>
    <property type="match status" value="1"/>
</dbReference>
<dbReference type="PROSITE" id="PS50184">
    <property type="entry name" value="VWFC_2"/>
    <property type="match status" value="1"/>
</dbReference>
<feature type="compositionally biased region" description="Low complexity" evidence="4">
    <location>
        <begin position="746"/>
        <end position="774"/>
    </location>
</feature>
<feature type="region of interest" description="Disordered" evidence="4">
    <location>
        <begin position="452"/>
        <end position="609"/>
    </location>
</feature>
<feature type="compositionally biased region" description="Basic residues" evidence="4">
    <location>
        <begin position="706"/>
        <end position="739"/>
    </location>
</feature>
<dbReference type="PROSITE" id="PS50092">
    <property type="entry name" value="TSP1"/>
    <property type="match status" value="1"/>
</dbReference>
<dbReference type="InterPro" id="IPR050941">
    <property type="entry name" value="CCN"/>
</dbReference>
<feature type="compositionally biased region" description="Low complexity" evidence="4">
    <location>
        <begin position="452"/>
        <end position="477"/>
    </location>
</feature>
<feature type="compositionally biased region" description="Low complexity" evidence="4">
    <location>
        <begin position="210"/>
        <end position="219"/>
    </location>
</feature>
<feature type="chain" id="PRO_5045024814" description="VWFC domain-containing protein" evidence="5">
    <location>
        <begin position="19"/>
        <end position="782"/>
    </location>
</feature>
<evidence type="ECO:0000256" key="2">
    <source>
        <dbReference type="ARBA" id="ARBA00023157"/>
    </source>
</evidence>
<feature type="compositionally biased region" description="Low complexity" evidence="4">
    <location>
        <begin position="507"/>
        <end position="518"/>
    </location>
</feature>
<dbReference type="SMART" id="SM00214">
    <property type="entry name" value="VWC"/>
    <property type="match status" value="1"/>
</dbReference>
<feature type="signal peptide" evidence="5">
    <location>
        <begin position="1"/>
        <end position="18"/>
    </location>
</feature>
<dbReference type="InterPro" id="IPR006207">
    <property type="entry name" value="Cys_knot_C"/>
</dbReference>
<comment type="caution">
    <text evidence="3">Lacks conserved residue(s) required for the propagation of feature annotation.</text>
</comment>
<evidence type="ECO:0000313" key="10">
    <source>
        <dbReference type="RefSeq" id="XP_049314030.1"/>
    </source>
</evidence>
<sequence length="782" mass="88425">MLILLPLLGVLFNGLTTAHVEANLSLEFKATKLLRQHNPANCTVGNTTYAHGQTFKLDCKTQCVCENGRHACSSLCPKEQLPAPEDTISCRSPRLVEVPGHCCKMWLCENPTADVYATCHNASTSPWTPCSQPCGLGISTRFASTNAGCRQLSSLRLCENRKCDQDNNNSNNNNKNYLLPPQEAQLLVQKATAQQQQQQQPTKHAHAEQQRQQQQQQKQLISHNVANNLVVSEPKDIKDITDYHATLFAAHEEHRIRKGHECRSLQRLGPARIRLGACISRKLYRPKLCGLCHQHSGKCCRPSVSTTIQVELLCPLNAEDPISIAEQQQPPKGQAPLQLWDTVSLEPIDQEFLQSHQIQIENKFIAVEWILKCECGKYENCNNLHKYTTTMHNGTSNSHKSAQQGSGSSSDNNSNSSSRNTVSSWRASATLSDRKNNKNVVTNIISETARNNNDYAYNSNKNNGNNKSNNKNNNASISGGGNNMGNMANSDEQNIATNNDSDNRYVQQQQEQEKLQQQQEEEETSQQGHLVSSSGELQPDIIPYPAMLPPHRSNPVEKTDQRDRANNNSNNNGNNINSNYAQGQDGEGGNMDTIDSKRANSELNSNNNNNMRRAESVAGANKSKAAAGFGFYSRDGDGSDDNSAVTQSKRVEKPNEHDVEQQNTLEEEQQQEDQQLMQWKFEKNLHYQQRQFAVPTEPDANWSPHYTHHHHQPNNRQHHHHHHHQQHQHQHHLHHQQHHQQHETHSQPQLQQQHLWLEQLGEQQHQRQQQQPELHALRQRST</sequence>
<evidence type="ECO:0000259" key="6">
    <source>
        <dbReference type="PROSITE" id="PS01225"/>
    </source>
</evidence>
<gene>
    <name evidence="9 10 11 12 13 14" type="primary">LOC105232812</name>
</gene>
<feature type="compositionally biased region" description="Basic and acidic residues" evidence="4">
    <location>
        <begin position="649"/>
        <end position="660"/>
    </location>
</feature>
<proteinExistence type="predicted"/>
<feature type="compositionally biased region" description="Polar residues" evidence="4">
    <location>
        <begin position="492"/>
        <end position="506"/>
    </location>
</feature>
<feature type="region of interest" description="Disordered" evidence="4">
    <location>
        <begin position="188"/>
        <end position="219"/>
    </location>
</feature>
<dbReference type="PANTHER" id="PTHR11348">
    <property type="entry name" value="CONNECTIVE TISSUE GROWTH FACTOR-RELATED"/>
    <property type="match status" value="1"/>
</dbReference>
<keyword evidence="8" id="KW-1185">Reference proteome</keyword>
<dbReference type="Proteomes" id="UP001652620">
    <property type="component" value="Chromosome 5"/>
</dbReference>
<evidence type="ECO:0000256" key="4">
    <source>
        <dbReference type="SAM" id="MobiDB-lite"/>
    </source>
</evidence>
<reference evidence="9 10" key="1">
    <citation type="submission" date="2025-05" db="UniProtKB">
        <authorList>
            <consortium name="RefSeq"/>
        </authorList>
    </citation>
    <scope>IDENTIFICATION</scope>
    <source>
        <tissue evidence="9 10">Adult</tissue>
    </source>
</reference>
<feature type="region of interest" description="Disordered" evidence="4">
    <location>
        <begin position="392"/>
        <end position="434"/>
    </location>
</feature>
<evidence type="ECO:0000313" key="14">
    <source>
        <dbReference type="RefSeq" id="XP_049314035.1"/>
    </source>
</evidence>
<dbReference type="RefSeq" id="XP_049314035.1">
    <property type="nucleotide sequence ID" value="XM_049458078.1"/>
</dbReference>
<evidence type="ECO:0000259" key="7">
    <source>
        <dbReference type="PROSITE" id="PS50184"/>
    </source>
</evidence>
<dbReference type="RefSeq" id="XP_049314029.1">
    <property type="nucleotide sequence ID" value="XM_049458072.1"/>
</dbReference>
<dbReference type="RefSeq" id="XP_049314030.1">
    <property type="nucleotide sequence ID" value="XM_049458073.1"/>
</dbReference>
<evidence type="ECO:0000313" key="8">
    <source>
        <dbReference type="Proteomes" id="UP001652620"/>
    </source>
</evidence>
<organism evidence="8 14">
    <name type="scientific">Bactrocera dorsalis</name>
    <name type="common">Oriental fruit fly</name>
    <name type="synonym">Dacus dorsalis</name>
    <dbReference type="NCBI Taxonomy" id="27457"/>
    <lineage>
        <taxon>Eukaryota</taxon>
        <taxon>Metazoa</taxon>
        <taxon>Ecdysozoa</taxon>
        <taxon>Arthropoda</taxon>
        <taxon>Hexapoda</taxon>
        <taxon>Insecta</taxon>
        <taxon>Pterygota</taxon>
        <taxon>Neoptera</taxon>
        <taxon>Endopterygota</taxon>
        <taxon>Diptera</taxon>
        <taxon>Brachycera</taxon>
        <taxon>Muscomorpha</taxon>
        <taxon>Tephritoidea</taxon>
        <taxon>Tephritidae</taxon>
        <taxon>Bactrocera</taxon>
        <taxon>Bactrocera</taxon>
    </lineage>
</organism>
<accession>A0ABM3JXT0</accession>